<proteinExistence type="predicted"/>
<organism evidence="3 4">
    <name type="scientific">Pseudomonas duriflava</name>
    <dbReference type="NCBI Taxonomy" id="459528"/>
    <lineage>
        <taxon>Bacteria</taxon>
        <taxon>Pseudomonadati</taxon>
        <taxon>Pseudomonadota</taxon>
        <taxon>Gammaproteobacteria</taxon>
        <taxon>Pseudomonadales</taxon>
        <taxon>Pseudomonadaceae</taxon>
        <taxon>Pseudomonas</taxon>
    </lineage>
</organism>
<gene>
    <name evidence="3" type="ORF">IQ22_00832</name>
</gene>
<dbReference type="CDD" id="cd05379">
    <property type="entry name" value="CAP_bacterial"/>
    <property type="match status" value="1"/>
</dbReference>
<dbReference type="Pfam" id="PF00188">
    <property type="entry name" value="CAP"/>
    <property type="match status" value="1"/>
</dbReference>
<dbReference type="Proteomes" id="UP000316905">
    <property type="component" value="Unassembled WGS sequence"/>
</dbReference>
<dbReference type="InterPro" id="IPR014044">
    <property type="entry name" value="CAP_dom"/>
</dbReference>
<evidence type="ECO:0000313" key="4">
    <source>
        <dbReference type="Proteomes" id="UP000316905"/>
    </source>
</evidence>
<dbReference type="EMBL" id="VLKY01000002">
    <property type="protein sequence ID" value="TWI57615.1"/>
    <property type="molecule type" value="Genomic_DNA"/>
</dbReference>
<dbReference type="RefSeq" id="WP_145138428.1">
    <property type="nucleotide sequence ID" value="NZ_VLKY01000002.1"/>
</dbReference>
<dbReference type="OrthoDB" id="68195at2"/>
<dbReference type="InterPro" id="IPR035940">
    <property type="entry name" value="CAP_sf"/>
</dbReference>
<name>A0A562QLM5_9PSED</name>
<dbReference type="AlphaFoldDB" id="A0A562QLM5"/>
<dbReference type="PANTHER" id="PTHR31157:SF1">
    <property type="entry name" value="SCP DOMAIN-CONTAINING PROTEIN"/>
    <property type="match status" value="1"/>
</dbReference>
<dbReference type="SUPFAM" id="SSF55797">
    <property type="entry name" value="PR-1-like"/>
    <property type="match status" value="1"/>
</dbReference>
<comment type="caution">
    <text evidence="3">The sequence shown here is derived from an EMBL/GenBank/DDBJ whole genome shotgun (WGS) entry which is preliminary data.</text>
</comment>
<feature type="domain" description="SCP" evidence="2">
    <location>
        <begin position="165"/>
        <end position="292"/>
    </location>
</feature>
<feature type="signal peptide" evidence="1">
    <location>
        <begin position="1"/>
        <end position="37"/>
    </location>
</feature>
<evidence type="ECO:0000313" key="3">
    <source>
        <dbReference type="EMBL" id="TWI57615.1"/>
    </source>
</evidence>
<reference evidence="3 4" key="1">
    <citation type="journal article" date="2015" name="Stand. Genomic Sci.">
        <title>Genomic Encyclopedia of Bacterial and Archaeal Type Strains, Phase III: the genomes of soil and plant-associated and newly described type strains.</title>
        <authorList>
            <person name="Whitman W.B."/>
            <person name="Woyke T."/>
            <person name="Klenk H.P."/>
            <person name="Zhou Y."/>
            <person name="Lilburn T.G."/>
            <person name="Beck B.J."/>
            <person name="De Vos P."/>
            <person name="Vandamme P."/>
            <person name="Eisen J.A."/>
            <person name="Garrity G."/>
            <person name="Hugenholtz P."/>
            <person name="Kyrpides N.C."/>
        </authorList>
    </citation>
    <scope>NUCLEOTIDE SEQUENCE [LARGE SCALE GENOMIC DNA]</scope>
    <source>
        <strain evidence="3 4">CGMCC 1.6858</strain>
    </source>
</reference>
<protein>
    <submittedName>
        <fullName evidence="3">Cysteine-rich secretory protein family protein</fullName>
    </submittedName>
</protein>
<accession>A0A562QLM5</accession>
<feature type="chain" id="PRO_5021719778" evidence="1">
    <location>
        <begin position="38"/>
        <end position="296"/>
    </location>
</feature>
<keyword evidence="1" id="KW-0732">Signal</keyword>
<evidence type="ECO:0000259" key="2">
    <source>
        <dbReference type="Pfam" id="PF00188"/>
    </source>
</evidence>
<sequence length="296" mass="32172">MRVACTFSPESSSCLFSFNVTLSALVLTSLLPIAAQASDESQLVSMINRYRAAPQMCDGKRTGPLQPLASSKPLSQVKIGAWTPLRTALQEVGYNAVRVKTIDVPASDPAAALRSLQRSYCQSLLSTQYSNIGISRRGRSWQVVLAQPIVSASLAGWQTTGREILKRVNEARAKPRTCGAKRFAAAPPLRWNAKLGQAAFAHSREMATFNYFSHTGKGGSKVGERAREEGYLWRRIGENIFAGSGSAREAVAGWLASPGHCANIMDPHYTDMGAAYVMNPKSTNVIYWTQVFGAPR</sequence>
<dbReference type="Gene3D" id="3.40.33.10">
    <property type="entry name" value="CAP"/>
    <property type="match status" value="1"/>
</dbReference>
<keyword evidence="4" id="KW-1185">Reference proteome</keyword>
<dbReference type="PANTHER" id="PTHR31157">
    <property type="entry name" value="SCP DOMAIN-CONTAINING PROTEIN"/>
    <property type="match status" value="1"/>
</dbReference>
<evidence type="ECO:0000256" key="1">
    <source>
        <dbReference type="SAM" id="SignalP"/>
    </source>
</evidence>